<dbReference type="InterPro" id="IPR024302">
    <property type="entry name" value="SusD-like"/>
</dbReference>
<feature type="region of interest" description="Disordered" evidence="1">
    <location>
        <begin position="458"/>
        <end position="477"/>
    </location>
</feature>
<dbReference type="Gene3D" id="1.25.40.390">
    <property type="match status" value="1"/>
</dbReference>
<dbReference type="Proteomes" id="UP000398217">
    <property type="component" value="Unassembled WGS sequence"/>
</dbReference>
<dbReference type="PROSITE" id="PS51257">
    <property type="entry name" value="PROKAR_LIPOPROTEIN"/>
    <property type="match status" value="1"/>
</dbReference>
<evidence type="ECO:0000256" key="1">
    <source>
        <dbReference type="SAM" id="MobiDB-lite"/>
    </source>
</evidence>
<dbReference type="AlphaFoldDB" id="A0A5M4B946"/>
<dbReference type="OrthoDB" id="725917at2"/>
<gene>
    <name evidence="2" type="ORF">RCZ01_14000</name>
</gene>
<dbReference type="SUPFAM" id="SSF48452">
    <property type="entry name" value="TPR-like"/>
    <property type="match status" value="1"/>
</dbReference>
<dbReference type="InterPro" id="IPR011990">
    <property type="entry name" value="TPR-like_helical_dom_sf"/>
</dbReference>
<evidence type="ECO:0000313" key="3">
    <source>
        <dbReference type="Proteomes" id="UP000398217"/>
    </source>
</evidence>
<dbReference type="Pfam" id="PF12741">
    <property type="entry name" value="SusD-like"/>
    <property type="match status" value="1"/>
</dbReference>
<accession>A0A5M4B946</accession>
<comment type="caution">
    <text evidence="2">The sequence shown here is derived from an EMBL/GenBank/DDBJ whole genome shotgun (WGS) entry which is preliminary data.</text>
</comment>
<keyword evidence="3" id="KW-1185">Reference proteome</keyword>
<dbReference type="RefSeq" id="WP_155284739.1">
    <property type="nucleotide sequence ID" value="NZ_BLBC01000008.1"/>
</dbReference>
<name>A0A5M4B946_9FLAO</name>
<reference evidence="3" key="1">
    <citation type="journal article" date="2020" name="Int. J. Syst. Evol. Microbiol.">
        <title>Capnocytophaga felis sp. nov. isolated from the feline oral cavity.</title>
        <authorList>
            <person name="Suzuki M."/>
            <person name="Umeda K."/>
            <person name="Kimura M."/>
            <person name="Imaoka K."/>
            <person name="Morikawa S."/>
            <person name="Maeda K."/>
        </authorList>
    </citation>
    <scope>NUCLEOTIDE SEQUENCE [LARGE SCALE GENOMIC DNA]</scope>
    <source>
        <strain evidence="3">KC07070</strain>
    </source>
</reference>
<dbReference type="EMBL" id="BLBC01000008">
    <property type="protein sequence ID" value="GET46098.1"/>
    <property type="molecule type" value="Genomic_DNA"/>
</dbReference>
<organism evidence="2 3">
    <name type="scientific">Capnocytophaga felis</name>
    <dbReference type="NCBI Taxonomy" id="2267611"/>
    <lineage>
        <taxon>Bacteria</taxon>
        <taxon>Pseudomonadati</taxon>
        <taxon>Bacteroidota</taxon>
        <taxon>Flavobacteriia</taxon>
        <taxon>Flavobacteriales</taxon>
        <taxon>Flavobacteriaceae</taxon>
        <taxon>Capnocytophaga</taxon>
    </lineage>
</organism>
<sequence length="515" mass="57946">MKKPIIIASIALILGSCTKDFEKMNQNQYGITGKELDRIPQGGNQLIDLQKLILPEQENSYQMCFDLYATGYSGYATTKFTGDYQTYNPRANWFSYPFDDTYPKIYKAYNELKKISKGDYDKPYFALGSIYRVAITHWLTDTYGPLPYSQMKEGQSKVPYDSQKDLYLGFCEELVKSIEGLKKVDAADREYAPFDNVYKGDMQKWIKYANSLLLRIAIRMSKAAPVEAKKYAEMAVSAGVITSNADNAQLKTIDNPAFKVSDSWGDSRVSADITEYMNAFSDPRRAKYFTEVKSRSEGKKYFGCRSGAPSITFVKENYSLPNLQKNSPIMIFSAAEVAFLRAEGALKNWNMGGAAKELYKQGIKLSFEQWGAGDATAYLTNSNQRGAFSDEKESGYDDRSFSSSISVNWEDTATDEQKLAKIITQKWIAMFPYGSHEGWAEWRRTGYPNLLPSVENKSGGSVKNISQQNGKDMGGMRRLPFSTKEYEGSNLKNIQEAVNLLGGADNGATDLWWAK</sequence>
<protein>
    <recommendedName>
        <fullName evidence="4">SusD/RagB family nutrient-binding outer membrane lipoprotein</fullName>
    </recommendedName>
</protein>
<proteinExistence type="predicted"/>
<feature type="compositionally biased region" description="Polar residues" evidence="1">
    <location>
        <begin position="458"/>
        <end position="470"/>
    </location>
</feature>
<evidence type="ECO:0008006" key="4">
    <source>
        <dbReference type="Google" id="ProtNLM"/>
    </source>
</evidence>
<evidence type="ECO:0000313" key="2">
    <source>
        <dbReference type="EMBL" id="GET46098.1"/>
    </source>
</evidence>